<name>A0ABT6T9S6_9BACL</name>
<dbReference type="InterPro" id="IPR032267">
    <property type="entry name" value="DUF4832"/>
</dbReference>
<feature type="compositionally biased region" description="Polar residues" evidence="1">
    <location>
        <begin position="1698"/>
        <end position="1719"/>
    </location>
</feature>
<dbReference type="InterPro" id="IPR051465">
    <property type="entry name" value="Cell_Envelope_Struct_Comp"/>
</dbReference>
<evidence type="ECO:0000256" key="2">
    <source>
        <dbReference type="SAM" id="SignalP"/>
    </source>
</evidence>
<dbReference type="InterPro" id="IPR008979">
    <property type="entry name" value="Galactose-bd-like_sf"/>
</dbReference>
<evidence type="ECO:0000313" key="4">
    <source>
        <dbReference type="EMBL" id="MDI4643582.1"/>
    </source>
</evidence>
<dbReference type="Pfam" id="PF02368">
    <property type="entry name" value="Big_2"/>
    <property type="match status" value="1"/>
</dbReference>
<accession>A0ABT6T9S6</accession>
<dbReference type="InterPro" id="IPR001119">
    <property type="entry name" value="SLH_dom"/>
</dbReference>
<dbReference type="InterPro" id="IPR003343">
    <property type="entry name" value="Big_2"/>
</dbReference>
<feature type="region of interest" description="Disordered" evidence="1">
    <location>
        <begin position="691"/>
        <end position="711"/>
    </location>
</feature>
<dbReference type="Pfam" id="PF03425">
    <property type="entry name" value="CBM_11"/>
    <property type="match status" value="1"/>
</dbReference>
<dbReference type="InterPro" id="IPR005087">
    <property type="entry name" value="CBM11"/>
</dbReference>
<dbReference type="SUPFAM" id="SSF49373">
    <property type="entry name" value="Invasin/intimin cell-adhesion fragments"/>
    <property type="match status" value="1"/>
</dbReference>
<gene>
    <name evidence="4" type="ORF">KB449_01360</name>
</gene>
<feature type="compositionally biased region" description="Low complexity" evidence="1">
    <location>
        <begin position="702"/>
        <end position="711"/>
    </location>
</feature>
<feature type="domain" description="SLH" evidence="3">
    <location>
        <begin position="1951"/>
        <end position="2010"/>
    </location>
</feature>
<dbReference type="Pfam" id="PF16116">
    <property type="entry name" value="DUF4832"/>
    <property type="match status" value="1"/>
</dbReference>
<feature type="domain" description="SLH" evidence="3">
    <location>
        <begin position="2081"/>
        <end position="2144"/>
    </location>
</feature>
<reference evidence="4" key="1">
    <citation type="submission" date="2023-04" db="EMBL/GenBank/DDBJ databases">
        <title>Comparative genomic analysis of Cohnella hashimotonis sp. nov., isolated from the International Space Station.</title>
        <authorList>
            <person name="Venkateswaran K."/>
            <person name="Simpson A."/>
        </authorList>
    </citation>
    <scope>NUCLEOTIDE SEQUENCE</scope>
    <source>
        <strain evidence="4">F6_2S_P_1</strain>
    </source>
</reference>
<feature type="domain" description="SLH" evidence="3">
    <location>
        <begin position="2011"/>
        <end position="2074"/>
    </location>
</feature>
<evidence type="ECO:0000313" key="5">
    <source>
        <dbReference type="Proteomes" id="UP001161691"/>
    </source>
</evidence>
<feature type="region of interest" description="Disordered" evidence="1">
    <location>
        <begin position="1698"/>
        <end position="1725"/>
    </location>
</feature>
<proteinExistence type="predicted"/>
<comment type="caution">
    <text evidence="4">The sequence shown here is derived from an EMBL/GenBank/DDBJ whole genome shotgun (WGS) entry which is preliminary data.</text>
</comment>
<keyword evidence="5" id="KW-1185">Reference proteome</keyword>
<dbReference type="Gene3D" id="2.60.120.430">
    <property type="entry name" value="Galactose-binding lectin"/>
    <property type="match status" value="2"/>
</dbReference>
<organism evidence="4 5">
    <name type="scientific">Cohnella hashimotonis</name>
    <dbReference type="NCBI Taxonomy" id="2826895"/>
    <lineage>
        <taxon>Bacteria</taxon>
        <taxon>Bacillati</taxon>
        <taxon>Bacillota</taxon>
        <taxon>Bacilli</taxon>
        <taxon>Bacillales</taxon>
        <taxon>Paenibacillaceae</taxon>
        <taxon>Cohnella</taxon>
    </lineage>
</organism>
<dbReference type="Gene3D" id="2.60.40.1080">
    <property type="match status" value="1"/>
</dbReference>
<feature type="chain" id="PRO_5045604736" evidence="2">
    <location>
        <begin position="40"/>
        <end position="2169"/>
    </location>
</feature>
<evidence type="ECO:0000256" key="1">
    <source>
        <dbReference type="SAM" id="MobiDB-lite"/>
    </source>
</evidence>
<dbReference type="Gene3D" id="3.20.20.80">
    <property type="entry name" value="Glycosidases"/>
    <property type="match status" value="2"/>
</dbReference>
<dbReference type="PANTHER" id="PTHR43308">
    <property type="entry name" value="OUTER MEMBRANE PROTEIN ALPHA-RELATED"/>
    <property type="match status" value="1"/>
</dbReference>
<sequence>MHPLSAHQIRKSSFSVFLAMCLLLSTVLANTAAPSRANAASPDPTRVPVNPYPSPVADSALAKHDLTAATSPLDNPLKGFAPFYPWDNETSLPHSLEWFYVPLKAVMNGPNSFTFDSGIEPQLNAIAARGNQAVLRVYLEYPGEADAIPQFMHDDGIAIRHNDAFNQDEPDYDDPRMVTYLTNFIHAFGAKYDGDPRIGFIHMGLVGLWGEWHTWPYDTDTSSDNYPDHMPNATTINAIFNAYDTAFNHTKLEVRNPGLPGAGDYDIGYHDDSFGFKEGDRLQSVTQPESMGGAYYSFMTQMLDAGSENKWITESIGGEVRPEIQDRFFSGGADVDDAIDDIELTHATWMINHKGVGSYSANDAKVAAGIRKMGYDLNVKSAYYNNVAQGDPLKVGVTIQNNGVAPFSYPWKVQLGVKNASGKLVKQWETSWDMTKVQPVQIRTYPEWNVDGNPKYVPFGEPYYFDTTIDDPALSDGYYYLVMKVVNPLEAISSKAKQVGFANADQDKEGWLNLGTVLTGDCASPCTPPPTTPPPPPTKLLIDNYDGTPAWSDSTQNDLNQWTGSSNFANGSGAGVVEDGALILQYQNMSRLETNIGRNLAATSKLVIRAKGAVGGEESQISLTIGGVTKTLGQFSGNTLTTSYKDLVIDLPAKGVDLSQTIWSIALAQATWNTTGTIYIDEIYFTDKYESDTETGGGNGNGPDTPTNPGTGTPGLIEDFESYANDAAIGQAWTEAWSDKPGSVTRALGLASGSKGLRLSVATADAEWANIIHAIPEGKRDWSRYDGLSFWVNNTTSDSKDFSLNVALETPVTKGEFGLKDGGSAYTLAADGSWRAAAFNGASLNVPAGFSGVVRIPWDQFVQAAWQCDGDQTACAAALDPSEIDGLQLGFPPKGYTHNVVTIDDIALYRADRVLDSFDTYADDAALQNVWKIDWEDGNPSALRTIDKTNVADGAQAMKFSVVPPSGKPASNWVNIKRAAFTGTDTDWTDYDGLTFWVNNTSPSSKSMDLNVALVTDASKGEFSLKAGGAVKFYHAADGWKTTTLGGGSLSIAAGYKGMVRIPWDAFSQSSWQGCGACDAAFDRSKVLQIQFGFGPASQSDNVLTIDALGLYALAGRTSGGDGGPSGPEPVDHPSAPDWATAEGTHALTYSQAPVDNPLKGFLPFYDASEEAYFTAGDDWRDRPTQLPYSMEFFYLPLSKLMNNLNDFDWTELDKRLEAVAARGNQAVFRVYLDYPNKPSGIPQFLIDEGLKTFAYEGYDNGKDATSLAPDYNDERLMGALDNFIGALGARYDGDPRIGFIMIGLIGFWGEWHTYPYDGNLKSPNLMPTDANLKRVLTDMDNAFDSTQLVLRYPMDNGTLKTTNFDVGYHDDSFAFQTLPPSLGGQSWHFWGRIKDASATEFWKKNAMGGEMRPEIQVKMWNNDPPRYNEPSTPIEGAQGEDYYTSLDLTHASWLIAQGIFQTPLDADALARAAGGSRKMGYEYYVPTAYLDASGGNLKVGVELENKGVAPFYYNWKVELAAQTETGIVKIWEPGWDLKDILPNTNGFDGNKLFASTNNPALGNGSYRILMRYVNPLEQINADAKSFLFANAEQNDGGWLNLGSVIVSGSAAGAPVRVTELTATTAEQLKLAPGKSALISVAAAPAAASNTRVVWSSADPAVAYVSDAGLVKAVGNGRTVITAKTSDGNFAKQFQVTVSSGSEPETNPSSGGTTVTTAPDKTKDGVKLSQDAVKTVQTKNADGVAETTATIDAKRLKEAFDALAKQASATLNAVTIDVKNDGGSVKVEIPSSALIDAAGNLPGASIVVQTDLGSYKVPVSVLGLSSMAEKLGVSADAMTIRIEINKVAGAAAESLSAQAAKDDLTLLAPALAYNIFAEANGKSVEIADFGSTYVERTVILSGKVDPSKTTALLYDPAAGTFRFVPAVFQASGDRTEAVIKRNGNSIYAVASGSKTFADLNGHWAKADIEMLTSKLIINGVTPSSFSPNSPITRAAFAALLVRSLGLNSPAAAASFSDVAQADWYHDAVEQAVNAGIIEGYQDGTFKPNDRITREQMAVMLSRALKYVGQSAVAGDVQESILEKYADKGTIGAWAKPAVAELLAADIIQGRSATTIDPGASASRAEAVVMLKRFLQRVQFMKLNVGASAGICRGFIQLNGIHVHFPGRQA</sequence>
<feature type="signal peptide" evidence="2">
    <location>
        <begin position="1"/>
        <end position="39"/>
    </location>
</feature>
<dbReference type="Proteomes" id="UP001161691">
    <property type="component" value="Unassembled WGS sequence"/>
</dbReference>
<protein>
    <submittedName>
        <fullName evidence="4">S-layer homology domain-containing protein</fullName>
    </submittedName>
</protein>
<dbReference type="EMBL" id="JAGRPV010000001">
    <property type="protein sequence ID" value="MDI4643582.1"/>
    <property type="molecule type" value="Genomic_DNA"/>
</dbReference>
<dbReference type="Pfam" id="PF00395">
    <property type="entry name" value="SLH"/>
    <property type="match status" value="3"/>
</dbReference>
<dbReference type="PROSITE" id="PS51272">
    <property type="entry name" value="SLH"/>
    <property type="match status" value="3"/>
</dbReference>
<dbReference type="SUPFAM" id="SSF49785">
    <property type="entry name" value="Galactose-binding domain-like"/>
    <property type="match status" value="2"/>
</dbReference>
<dbReference type="RefSeq" id="WP_282906636.1">
    <property type="nucleotide sequence ID" value="NZ_JAGRPV010000001.1"/>
</dbReference>
<feature type="region of interest" description="Disordered" evidence="1">
    <location>
        <begin position="1120"/>
        <end position="1139"/>
    </location>
</feature>
<evidence type="ECO:0000259" key="3">
    <source>
        <dbReference type="PROSITE" id="PS51272"/>
    </source>
</evidence>
<dbReference type="InterPro" id="IPR008964">
    <property type="entry name" value="Invasin/intimin_cell_adhesion"/>
</dbReference>
<dbReference type="SMART" id="SM00635">
    <property type="entry name" value="BID_2"/>
    <property type="match status" value="1"/>
</dbReference>
<keyword evidence="2" id="KW-0732">Signal</keyword>